<dbReference type="STRING" id="477680.SAMN05421788_101103"/>
<accession>A0A173MLY9</accession>
<keyword evidence="2" id="KW-1185">Reference proteome</keyword>
<proteinExistence type="predicted"/>
<dbReference type="KEGG" id="fln:FLA_4691"/>
<name>A0A173MLY9_9BACT</name>
<dbReference type="RefSeq" id="WP_076374623.1">
    <property type="nucleotide sequence ID" value="NZ_AP017422.1"/>
</dbReference>
<reference evidence="2" key="1">
    <citation type="submission" date="2017-01" db="EMBL/GenBank/DDBJ databases">
        <authorList>
            <person name="Varghese N."/>
            <person name="Submissions S."/>
        </authorList>
    </citation>
    <scope>NUCLEOTIDE SEQUENCE [LARGE SCALE GENOMIC DNA]</scope>
    <source>
        <strain evidence="2">DSM 21054</strain>
    </source>
</reference>
<dbReference type="AlphaFoldDB" id="A0A173MLY9"/>
<evidence type="ECO:0000313" key="2">
    <source>
        <dbReference type="Proteomes" id="UP000186917"/>
    </source>
</evidence>
<dbReference type="OrthoDB" id="1258936at2"/>
<sequence length="281" mass="32374">MKIVIYVIMLASIFLIKQAGDRLHVYEHGEHVLATISHLSGQQESGSYASFEYRGKVYNKKVAGIFGTSHNVGEQVDVIIEEGKSVVLFPEEKPVRDFWLSVLFSGGLLLLSVRVSGKKPLRRKMDASEESKKNTEALMGQPLPQTTNEKLDHNYLLGAIRFEGSYSFYLMPIAYWILNYGKYDRSFEVRNQEFVFRGNVYNVDDRQIVSFLSAIGEDKINNEEARKLIEDGVRMVFFVDFDSYLFIDGFKEIFLDDYMPNEKWQVKMDDPIKFMPKDLPG</sequence>
<organism evidence="1 2">
    <name type="scientific">Filimonas lacunae</name>
    <dbReference type="NCBI Taxonomy" id="477680"/>
    <lineage>
        <taxon>Bacteria</taxon>
        <taxon>Pseudomonadati</taxon>
        <taxon>Bacteroidota</taxon>
        <taxon>Chitinophagia</taxon>
        <taxon>Chitinophagales</taxon>
        <taxon>Chitinophagaceae</taxon>
        <taxon>Filimonas</taxon>
    </lineage>
</organism>
<dbReference type="EMBL" id="FTOR01000001">
    <property type="protein sequence ID" value="SIS59096.1"/>
    <property type="molecule type" value="Genomic_DNA"/>
</dbReference>
<protein>
    <submittedName>
        <fullName evidence="1">Uncharacterized protein</fullName>
    </submittedName>
</protein>
<evidence type="ECO:0000313" key="1">
    <source>
        <dbReference type="EMBL" id="SIS59096.1"/>
    </source>
</evidence>
<gene>
    <name evidence="1" type="ORF">SAMN05421788_101103</name>
</gene>
<dbReference type="Proteomes" id="UP000186917">
    <property type="component" value="Unassembled WGS sequence"/>
</dbReference>